<dbReference type="SUPFAM" id="SSF56219">
    <property type="entry name" value="DNase I-like"/>
    <property type="match status" value="1"/>
</dbReference>
<feature type="transmembrane region" description="Helical" evidence="1">
    <location>
        <begin position="30"/>
        <end position="53"/>
    </location>
</feature>
<organism evidence="4 5">
    <name type="scientific">Mycolicibacterium madagascariense</name>
    <dbReference type="NCBI Taxonomy" id="212765"/>
    <lineage>
        <taxon>Bacteria</taxon>
        <taxon>Bacillati</taxon>
        <taxon>Actinomycetota</taxon>
        <taxon>Actinomycetes</taxon>
        <taxon>Mycobacteriales</taxon>
        <taxon>Mycobacteriaceae</taxon>
        <taxon>Mycolicibacterium</taxon>
    </lineage>
</organism>
<dbReference type="Proteomes" id="UP000466517">
    <property type="component" value="Chromosome"/>
</dbReference>
<dbReference type="GO" id="GO:0003824">
    <property type="term" value="F:catalytic activity"/>
    <property type="evidence" value="ECO:0007669"/>
    <property type="project" value="InterPro"/>
</dbReference>
<gene>
    <name evidence="4" type="ORF">MMAD_02810</name>
</gene>
<dbReference type="EMBL" id="AP022610">
    <property type="protein sequence ID" value="BBZ25986.1"/>
    <property type="molecule type" value="Genomic_DNA"/>
</dbReference>
<accession>A0A7I7X8G9</accession>
<evidence type="ECO:0000256" key="1">
    <source>
        <dbReference type="SAM" id="Phobius"/>
    </source>
</evidence>
<keyword evidence="1" id="KW-1133">Transmembrane helix</keyword>
<evidence type="ECO:0000259" key="3">
    <source>
        <dbReference type="Pfam" id="PF03372"/>
    </source>
</evidence>
<feature type="chain" id="PRO_5029845203" description="Endonuclease/exonuclease/phosphatase domain-containing protein" evidence="2">
    <location>
        <begin position="21"/>
        <end position="314"/>
    </location>
</feature>
<dbReference type="InterPro" id="IPR036691">
    <property type="entry name" value="Endo/exonu/phosph_ase_sf"/>
</dbReference>
<feature type="signal peptide" evidence="2">
    <location>
        <begin position="1"/>
        <end position="20"/>
    </location>
</feature>
<name>A0A7I7X8G9_9MYCO</name>
<dbReference type="Gene3D" id="3.60.10.10">
    <property type="entry name" value="Endonuclease/exonuclease/phosphatase"/>
    <property type="match status" value="1"/>
</dbReference>
<feature type="domain" description="Endonuclease/exonuclease/phosphatase" evidence="3">
    <location>
        <begin position="97"/>
        <end position="304"/>
    </location>
</feature>
<keyword evidence="1" id="KW-0812">Transmembrane</keyword>
<dbReference type="InterPro" id="IPR005135">
    <property type="entry name" value="Endo/exonuclease/phosphatase"/>
</dbReference>
<dbReference type="AlphaFoldDB" id="A0A7I7X8G9"/>
<protein>
    <recommendedName>
        <fullName evidence="3">Endonuclease/exonuclease/phosphatase domain-containing protein</fullName>
    </recommendedName>
</protein>
<evidence type="ECO:0000256" key="2">
    <source>
        <dbReference type="SAM" id="SignalP"/>
    </source>
</evidence>
<reference evidence="4 5" key="1">
    <citation type="journal article" date="2019" name="Emerg. Microbes Infect.">
        <title>Comprehensive subspecies identification of 175 nontuberculous mycobacteria species based on 7547 genomic profiles.</title>
        <authorList>
            <person name="Matsumoto Y."/>
            <person name="Kinjo T."/>
            <person name="Motooka D."/>
            <person name="Nabeya D."/>
            <person name="Jung N."/>
            <person name="Uechi K."/>
            <person name="Horii T."/>
            <person name="Iida T."/>
            <person name="Fujita J."/>
            <person name="Nakamura S."/>
        </authorList>
    </citation>
    <scope>NUCLEOTIDE SEQUENCE [LARGE SCALE GENOMIC DNA]</scope>
    <source>
        <strain evidence="4 5">JCM 13574</strain>
    </source>
</reference>
<keyword evidence="2" id="KW-0732">Signal</keyword>
<evidence type="ECO:0000313" key="5">
    <source>
        <dbReference type="Proteomes" id="UP000466517"/>
    </source>
</evidence>
<dbReference type="KEGG" id="mmag:MMAD_02810"/>
<sequence length="314" mass="32457">MLVRRGLGAAASLAVVRALAARQATEPSRGTAIVAAAAPLIGTAATVTGLALAADRRSRVAGLATAAFGAAALSPHLASFGGTEPGRATTATLRVTSANVLFGRADAASLVGWAAAHTDVLVVQELTADCAARFSAAGLDEAFPHRFLETRPRAAGIGVWSKHPITETRHLPGPLMPCLAVRLQVPGCPTDPTVVAVHLESPVDIVGWRADLAALPSTLREADAWADGGAVIVAGDFNSTLDMRPFRDGLAGYADAVRQAGAGYPATFPNHRRWTPPLFVIDHVLTLRCTATRARTAGIAGSDHRALLTEIQLG</sequence>
<keyword evidence="5" id="KW-1185">Reference proteome</keyword>
<evidence type="ECO:0000313" key="4">
    <source>
        <dbReference type="EMBL" id="BBZ25986.1"/>
    </source>
</evidence>
<keyword evidence="1" id="KW-0472">Membrane</keyword>
<dbReference type="Pfam" id="PF03372">
    <property type="entry name" value="Exo_endo_phos"/>
    <property type="match status" value="1"/>
</dbReference>
<proteinExistence type="predicted"/>